<reference evidence="2" key="1">
    <citation type="submission" date="2018-06" db="EMBL/GenBank/DDBJ databases">
        <authorList>
            <person name="Zhirakovskaya E."/>
        </authorList>
    </citation>
    <scope>NUCLEOTIDE SEQUENCE</scope>
</reference>
<keyword evidence="1" id="KW-0472">Membrane</keyword>
<gene>
    <name evidence="2" type="ORF">MNBD_CHLOROFLEXI01-3739</name>
</gene>
<keyword evidence="1" id="KW-1133">Transmembrane helix</keyword>
<feature type="transmembrane region" description="Helical" evidence="1">
    <location>
        <begin position="30"/>
        <end position="50"/>
    </location>
</feature>
<name>A0A3B0VVG2_9ZZZZ</name>
<evidence type="ECO:0000256" key="1">
    <source>
        <dbReference type="SAM" id="Phobius"/>
    </source>
</evidence>
<proteinExistence type="predicted"/>
<dbReference type="AlphaFoldDB" id="A0A3B0VVG2"/>
<protein>
    <submittedName>
        <fullName evidence="2">Uncharacterized protein</fullName>
    </submittedName>
</protein>
<accession>A0A3B0VVG2</accession>
<evidence type="ECO:0000313" key="2">
    <source>
        <dbReference type="EMBL" id="VAW42447.1"/>
    </source>
</evidence>
<dbReference type="EMBL" id="UOEU01000921">
    <property type="protein sequence ID" value="VAW42447.1"/>
    <property type="molecule type" value="Genomic_DNA"/>
</dbReference>
<feature type="transmembrane region" description="Helical" evidence="1">
    <location>
        <begin position="62"/>
        <end position="78"/>
    </location>
</feature>
<keyword evidence="1" id="KW-0812">Transmembrane</keyword>
<feature type="transmembrane region" description="Helical" evidence="1">
    <location>
        <begin position="6"/>
        <end position="23"/>
    </location>
</feature>
<organism evidence="2">
    <name type="scientific">hydrothermal vent metagenome</name>
    <dbReference type="NCBI Taxonomy" id="652676"/>
    <lineage>
        <taxon>unclassified sequences</taxon>
        <taxon>metagenomes</taxon>
        <taxon>ecological metagenomes</taxon>
    </lineage>
</organism>
<sequence>MAYPLGMLAARFLAYGVGMFYIARDPEKYLFWINNMIFIQAIDLAVGVFYTATGVIAVQDSAFPIFNAIWIIVLLALWRPKTQTGLSAQAATQ</sequence>